<dbReference type="InterPro" id="IPR011856">
    <property type="entry name" value="tRNA_endonuc-like_dom_sf"/>
</dbReference>
<keyword evidence="2" id="KW-1133">Transmembrane helix</keyword>
<feature type="domain" description="Restriction endonuclease type IV Mrr" evidence="4">
    <location>
        <begin position="109"/>
        <end position="219"/>
    </location>
</feature>
<reference evidence="6" key="1">
    <citation type="submission" date="2016-10" db="EMBL/GenBank/DDBJ databases">
        <authorList>
            <person name="Varghese N."/>
            <person name="Submissions S."/>
        </authorList>
    </citation>
    <scope>NUCLEOTIDE SEQUENCE [LARGE SCALE GENOMIC DNA]</scope>
    <source>
        <strain evidence="6">DSM 17101</strain>
    </source>
</reference>
<proteinExistence type="predicted"/>
<dbReference type="GO" id="GO:0015666">
    <property type="term" value="F:restriction endodeoxyribonuclease activity"/>
    <property type="evidence" value="ECO:0007669"/>
    <property type="project" value="TreeGrafter"/>
</dbReference>
<dbReference type="OrthoDB" id="5782056at2"/>
<feature type="domain" description="DNA topoisomerase type IA zn finger" evidence="3">
    <location>
        <begin position="270"/>
        <end position="308"/>
    </location>
</feature>
<evidence type="ECO:0000256" key="2">
    <source>
        <dbReference type="SAM" id="Phobius"/>
    </source>
</evidence>
<dbReference type="RefSeq" id="WP_092831695.1">
    <property type="nucleotide sequence ID" value="NZ_CP028290.1"/>
</dbReference>
<dbReference type="AlphaFoldDB" id="A0A1H0JYL8"/>
<dbReference type="GO" id="GO:0003916">
    <property type="term" value="F:DNA topoisomerase activity"/>
    <property type="evidence" value="ECO:0007669"/>
    <property type="project" value="InterPro"/>
</dbReference>
<accession>A0A1H0JYL8</accession>
<dbReference type="GO" id="GO:0005694">
    <property type="term" value="C:chromosome"/>
    <property type="evidence" value="ECO:0007669"/>
    <property type="project" value="InterPro"/>
</dbReference>
<evidence type="ECO:0000313" key="6">
    <source>
        <dbReference type="Proteomes" id="UP000199317"/>
    </source>
</evidence>
<sequence length="308" mass="32695">MARRRGKTSVLDDLMELVAWLPWWVGVLLAIAGYVVLNRLANAPLPVASAPQDIAHMATHGIWRGLAYAGQFIVPLICAMGALASAVRRRERRRLIDTACRSTAADALHGMDWQEFERLVGEGFRRQGYLVAETGGGGADGGVDLVLGKAGEKFLVQCKQWKAFKVGVTVVRELYGVMAARGAAGGFVVTSGSFTQEATAFASGRNIHLIDGPALLRLIRQGRSAPEPLARAQAHAQANTQAQPAEQPAGNGPTPDPTPDPASGTEAPPSCPVCAQPMVRRVARRGASAGHGFWGCSGYPRCRGTRPL</sequence>
<dbReference type="PANTHER" id="PTHR30015">
    <property type="entry name" value="MRR RESTRICTION SYSTEM PROTEIN"/>
    <property type="match status" value="1"/>
</dbReference>
<dbReference type="SUPFAM" id="SSF57783">
    <property type="entry name" value="Zinc beta-ribbon"/>
    <property type="match status" value="1"/>
</dbReference>
<dbReference type="InterPro" id="IPR013498">
    <property type="entry name" value="Topo_IA_Znf"/>
</dbReference>
<dbReference type="PANTHER" id="PTHR30015:SF7">
    <property type="entry name" value="TYPE IV METHYL-DIRECTED RESTRICTION ENZYME ECOKMRR"/>
    <property type="match status" value="1"/>
</dbReference>
<keyword evidence="2" id="KW-0812">Transmembrane</keyword>
<evidence type="ECO:0000259" key="3">
    <source>
        <dbReference type="Pfam" id="PF01396"/>
    </source>
</evidence>
<dbReference type="InterPro" id="IPR007560">
    <property type="entry name" value="Restrct_endonuc_IV_Mrr"/>
</dbReference>
<feature type="compositionally biased region" description="Low complexity" evidence="1">
    <location>
        <begin position="230"/>
        <end position="253"/>
    </location>
</feature>
<dbReference type="GO" id="GO:0003677">
    <property type="term" value="F:DNA binding"/>
    <property type="evidence" value="ECO:0007669"/>
    <property type="project" value="InterPro"/>
</dbReference>
<dbReference type="Pfam" id="PF01396">
    <property type="entry name" value="Zn_ribbon_Top1"/>
    <property type="match status" value="1"/>
</dbReference>
<dbReference type="Gene3D" id="3.40.1350.10">
    <property type="match status" value="1"/>
</dbReference>
<feature type="transmembrane region" description="Helical" evidence="2">
    <location>
        <begin position="21"/>
        <end position="41"/>
    </location>
</feature>
<name>A0A1H0JYL8_9BURK</name>
<dbReference type="Gene3D" id="3.30.65.10">
    <property type="entry name" value="Bacterial Topoisomerase I, domain 1"/>
    <property type="match status" value="1"/>
</dbReference>
<evidence type="ECO:0000313" key="5">
    <source>
        <dbReference type="EMBL" id="SDO48888.1"/>
    </source>
</evidence>
<evidence type="ECO:0000256" key="1">
    <source>
        <dbReference type="SAM" id="MobiDB-lite"/>
    </source>
</evidence>
<feature type="transmembrane region" description="Helical" evidence="2">
    <location>
        <begin position="61"/>
        <end position="84"/>
    </location>
</feature>
<dbReference type="SUPFAM" id="SSF52980">
    <property type="entry name" value="Restriction endonuclease-like"/>
    <property type="match status" value="1"/>
</dbReference>
<dbReference type="Proteomes" id="UP000199317">
    <property type="component" value="Unassembled WGS sequence"/>
</dbReference>
<dbReference type="GO" id="GO:0006265">
    <property type="term" value="P:DNA topological change"/>
    <property type="evidence" value="ECO:0007669"/>
    <property type="project" value="InterPro"/>
</dbReference>
<gene>
    <name evidence="5" type="ORF">SAMN04489708_10121</name>
</gene>
<keyword evidence="2" id="KW-0472">Membrane</keyword>
<organism evidence="5 6">
    <name type="scientific">Paracidovorax cattleyae</name>
    <dbReference type="NCBI Taxonomy" id="80868"/>
    <lineage>
        <taxon>Bacteria</taxon>
        <taxon>Pseudomonadati</taxon>
        <taxon>Pseudomonadota</taxon>
        <taxon>Betaproteobacteria</taxon>
        <taxon>Burkholderiales</taxon>
        <taxon>Comamonadaceae</taxon>
        <taxon>Paracidovorax</taxon>
    </lineage>
</organism>
<dbReference type="InterPro" id="IPR052906">
    <property type="entry name" value="Type_IV_Methyl-Rstrct_Enzyme"/>
</dbReference>
<protein>
    <submittedName>
        <fullName evidence="5">Restriction system protein</fullName>
    </submittedName>
</protein>
<dbReference type="GO" id="GO:0009307">
    <property type="term" value="P:DNA restriction-modification system"/>
    <property type="evidence" value="ECO:0007669"/>
    <property type="project" value="InterPro"/>
</dbReference>
<dbReference type="Pfam" id="PF04471">
    <property type="entry name" value="Mrr_cat"/>
    <property type="match status" value="1"/>
</dbReference>
<dbReference type="EMBL" id="FNJL01000001">
    <property type="protein sequence ID" value="SDO48888.1"/>
    <property type="molecule type" value="Genomic_DNA"/>
</dbReference>
<evidence type="ECO:0000259" key="4">
    <source>
        <dbReference type="Pfam" id="PF04471"/>
    </source>
</evidence>
<feature type="region of interest" description="Disordered" evidence="1">
    <location>
        <begin position="227"/>
        <end position="271"/>
    </location>
</feature>
<keyword evidence="6" id="KW-1185">Reference proteome</keyword>
<dbReference type="InterPro" id="IPR011335">
    <property type="entry name" value="Restrct_endonuc-II-like"/>
</dbReference>